<keyword evidence="2" id="KW-1133">Transmembrane helix</keyword>
<reference evidence="5" key="1">
    <citation type="submission" date="2016-06" db="UniProtKB">
        <authorList>
            <consortium name="WormBaseParasite"/>
        </authorList>
    </citation>
    <scope>IDENTIFICATION</scope>
</reference>
<dbReference type="EMBL" id="UYRT01086439">
    <property type="protein sequence ID" value="VDN31343.1"/>
    <property type="molecule type" value="Genomic_DNA"/>
</dbReference>
<keyword evidence="2" id="KW-0812">Transmembrane</keyword>
<dbReference type="WBParaSite" id="GPUH_0001827401-mRNA-1">
    <property type="protein sequence ID" value="GPUH_0001827401-mRNA-1"/>
    <property type="gene ID" value="GPUH_0001827401"/>
</dbReference>
<organism evidence="5">
    <name type="scientific">Gongylonema pulchrum</name>
    <dbReference type="NCBI Taxonomy" id="637853"/>
    <lineage>
        <taxon>Eukaryota</taxon>
        <taxon>Metazoa</taxon>
        <taxon>Ecdysozoa</taxon>
        <taxon>Nematoda</taxon>
        <taxon>Chromadorea</taxon>
        <taxon>Rhabditida</taxon>
        <taxon>Spirurina</taxon>
        <taxon>Spiruromorpha</taxon>
        <taxon>Spiruroidea</taxon>
        <taxon>Gongylonematidae</taxon>
        <taxon>Gongylonema</taxon>
    </lineage>
</organism>
<evidence type="ECO:0000313" key="3">
    <source>
        <dbReference type="EMBL" id="VDN31343.1"/>
    </source>
</evidence>
<keyword evidence="4" id="KW-1185">Reference proteome</keyword>
<evidence type="ECO:0000313" key="4">
    <source>
        <dbReference type="Proteomes" id="UP000271098"/>
    </source>
</evidence>
<accession>A0A183EBA8</accession>
<evidence type="ECO:0000313" key="5">
    <source>
        <dbReference type="WBParaSite" id="GPUH_0001827401-mRNA-1"/>
    </source>
</evidence>
<feature type="region of interest" description="Disordered" evidence="1">
    <location>
        <begin position="52"/>
        <end position="79"/>
    </location>
</feature>
<evidence type="ECO:0000256" key="2">
    <source>
        <dbReference type="SAM" id="Phobius"/>
    </source>
</evidence>
<dbReference type="Proteomes" id="UP000271098">
    <property type="component" value="Unassembled WGS sequence"/>
</dbReference>
<protein>
    <submittedName>
        <fullName evidence="3 5">Uncharacterized protein</fullName>
    </submittedName>
</protein>
<gene>
    <name evidence="3" type="ORF">GPUH_LOCUS18249</name>
</gene>
<feature type="transmembrane region" description="Helical" evidence="2">
    <location>
        <begin position="30"/>
        <end position="47"/>
    </location>
</feature>
<keyword evidence="2" id="KW-0472">Membrane</keyword>
<sequence length="79" mass="8339">MRWGGEISARLASFRVAVGHDSFAEDLVGSWFYGIFLIVFICLSPSLRCNGGRGGAADGGDDDDDDAVGRGMKSGARLL</sequence>
<name>A0A183EBA8_9BILA</name>
<proteinExistence type="predicted"/>
<dbReference type="AlphaFoldDB" id="A0A183EBA8"/>
<reference evidence="3 4" key="2">
    <citation type="submission" date="2018-11" db="EMBL/GenBank/DDBJ databases">
        <authorList>
            <consortium name="Pathogen Informatics"/>
        </authorList>
    </citation>
    <scope>NUCLEOTIDE SEQUENCE [LARGE SCALE GENOMIC DNA]</scope>
</reference>
<evidence type="ECO:0000256" key="1">
    <source>
        <dbReference type="SAM" id="MobiDB-lite"/>
    </source>
</evidence>